<dbReference type="InterPro" id="IPR053187">
    <property type="entry name" value="Notoamide_regulator"/>
</dbReference>
<dbReference type="EMBL" id="JAPEVA010000061">
    <property type="protein sequence ID" value="KAJ4402497.1"/>
    <property type="molecule type" value="Genomic_DNA"/>
</dbReference>
<evidence type="ECO:0000256" key="1">
    <source>
        <dbReference type="SAM" id="MobiDB-lite"/>
    </source>
</evidence>
<sequence length="619" mass="68792">MNEEDLEMRPTILKRENITLREKLVAFQDIFEHLQGRAEHVAHDTVQRLGAGAAPADVLRALRGESPHSTLSEQAAARSILPAVHSDGELELLVRHPQAYCALDLPAVAQDTVSKLFLGGESAQVYTKQLEQVQSTEKPSNHPRYCDARLEKLDIGFWTSVPLANEDAASAISLYLETHHPIWCFFDASQFISDLVDCKIDSESTCSPLMVSALLAFALQGYSSVKPAVAKYSYRFEEQAEKLYAAEGKIDALPNIAALALLYTTIATHGDVPKAMKYLTAAREAADRMNLFGKPDPASYGSPKTVAAASQAAWGLFNFLVQMVQFQVVQPLEHPPVMPLPEELRSNKATDGSNEQDTVSTSPALSEMQRAQSVFCRLWTTVNEVFLIYRDSTIGARSLAFALGKYRTLLDLIDNLPTSMTRQDKTPHWVLIFHTSVHMVVLDLFRPYIAEDKQHGFRAYVPEGSSPRTIFAASVMQLKGMLFMFAIQYSPAYWNLALSGAMVFTVNAVLNDLDDQERTNYLYFCISMSQRLLPSYTYMIETIRAILAIAIDKGAIKSAEAMSIEMESAALQRDRRTERSKGGWTVAPTMNDNKAGAIDTLAERFETITLFNEFTEGIA</sequence>
<evidence type="ECO:0000313" key="2">
    <source>
        <dbReference type="EMBL" id="KAJ4402497.1"/>
    </source>
</evidence>
<protein>
    <submittedName>
        <fullName evidence="2">Uncharacterized protein</fullName>
    </submittedName>
</protein>
<dbReference type="AlphaFoldDB" id="A0A9W8ZBL3"/>
<dbReference type="PANTHER" id="PTHR47256:SF1">
    <property type="entry name" value="ZN(II)2CYS6 TRANSCRIPTION FACTOR (EUROFUNG)"/>
    <property type="match status" value="1"/>
</dbReference>
<comment type="caution">
    <text evidence="2">The sequence shown here is derived from an EMBL/GenBank/DDBJ whole genome shotgun (WGS) entry which is preliminary data.</text>
</comment>
<feature type="compositionally biased region" description="Polar residues" evidence="1">
    <location>
        <begin position="349"/>
        <end position="363"/>
    </location>
</feature>
<dbReference type="CDD" id="cd12148">
    <property type="entry name" value="fungal_TF_MHR"/>
    <property type="match status" value="1"/>
</dbReference>
<dbReference type="Proteomes" id="UP001140510">
    <property type="component" value="Unassembled WGS sequence"/>
</dbReference>
<feature type="region of interest" description="Disordered" evidence="1">
    <location>
        <begin position="342"/>
        <end position="363"/>
    </location>
</feature>
<proteinExistence type="predicted"/>
<accession>A0A9W8ZBL3</accession>
<reference evidence="2" key="1">
    <citation type="submission" date="2022-10" db="EMBL/GenBank/DDBJ databases">
        <title>Tapping the CABI collections for fungal endophytes: first genome assemblies for Collariella, Neodidymelliopsis, Ascochyta clinopodiicola, Didymella pomorum, Didymosphaeria variabile, Neocosmospora piperis and Neocucurbitaria cava.</title>
        <authorList>
            <person name="Hill R."/>
        </authorList>
    </citation>
    <scope>NUCLEOTIDE SEQUENCE</scope>
    <source>
        <strain evidence="2">IMI 355091</strain>
    </source>
</reference>
<dbReference type="PANTHER" id="PTHR47256">
    <property type="entry name" value="ZN(II)2CYS6 TRANSCRIPTION FACTOR (EUROFUNG)-RELATED"/>
    <property type="match status" value="1"/>
</dbReference>
<name>A0A9W8ZBL3_9PLEO</name>
<gene>
    <name evidence="2" type="ORF">N0V91_007211</name>
</gene>
<keyword evidence="3" id="KW-1185">Reference proteome</keyword>
<evidence type="ECO:0000313" key="3">
    <source>
        <dbReference type="Proteomes" id="UP001140510"/>
    </source>
</evidence>
<organism evidence="2 3">
    <name type="scientific">Didymella pomorum</name>
    <dbReference type="NCBI Taxonomy" id="749634"/>
    <lineage>
        <taxon>Eukaryota</taxon>
        <taxon>Fungi</taxon>
        <taxon>Dikarya</taxon>
        <taxon>Ascomycota</taxon>
        <taxon>Pezizomycotina</taxon>
        <taxon>Dothideomycetes</taxon>
        <taxon>Pleosporomycetidae</taxon>
        <taxon>Pleosporales</taxon>
        <taxon>Pleosporineae</taxon>
        <taxon>Didymellaceae</taxon>
        <taxon>Didymella</taxon>
    </lineage>
</organism>
<dbReference type="OrthoDB" id="10261408at2759"/>